<dbReference type="RefSeq" id="WP_160778275.1">
    <property type="nucleotide sequence ID" value="NZ_BAAAZF010000001.1"/>
</dbReference>
<reference evidence="3 4" key="1">
    <citation type="submission" date="2019-12" db="EMBL/GenBank/DDBJ databases">
        <title>Genomic-based taxomic classification of the family Erythrobacteraceae.</title>
        <authorList>
            <person name="Xu L."/>
        </authorList>
    </citation>
    <scope>NUCLEOTIDE SEQUENCE [LARGE SCALE GENOMIC DNA]</scope>
    <source>
        <strain evidence="3 4">JCM 16677</strain>
    </source>
</reference>
<organism evidence="3 4">
    <name type="scientific">Parerythrobacter jejuensis</name>
    <dbReference type="NCBI Taxonomy" id="795812"/>
    <lineage>
        <taxon>Bacteria</taxon>
        <taxon>Pseudomonadati</taxon>
        <taxon>Pseudomonadota</taxon>
        <taxon>Alphaproteobacteria</taxon>
        <taxon>Sphingomonadales</taxon>
        <taxon>Erythrobacteraceae</taxon>
        <taxon>Parerythrobacter</taxon>
    </lineage>
</organism>
<dbReference type="OrthoDB" id="7582980at2"/>
<evidence type="ECO:0000313" key="2">
    <source>
        <dbReference type="EMBL" id="MXP30762.1"/>
    </source>
</evidence>
<dbReference type="InterPro" id="IPR019056">
    <property type="entry name" value="Phage_TAC_6"/>
</dbReference>
<dbReference type="EMBL" id="WTYE01000001">
    <property type="protein sequence ID" value="MXP30762.1"/>
    <property type="molecule type" value="Genomic_DNA"/>
</dbReference>
<dbReference type="Proteomes" id="UP000446786">
    <property type="component" value="Unassembled WGS sequence"/>
</dbReference>
<proteinExistence type="predicted"/>
<dbReference type="EMBL" id="WTYE01000001">
    <property type="protein sequence ID" value="MXP33522.1"/>
    <property type="molecule type" value="Genomic_DNA"/>
</dbReference>
<dbReference type="AlphaFoldDB" id="A0A845ARM1"/>
<evidence type="ECO:0000313" key="4">
    <source>
        <dbReference type="Proteomes" id="UP000446786"/>
    </source>
</evidence>
<feature type="region of interest" description="Disordered" evidence="1">
    <location>
        <begin position="44"/>
        <end position="64"/>
    </location>
</feature>
<comment type="caution">
    <text evidence="3">The sequence shown here is derived from an EMBL/GenBank/DDBJ whole genome shotgun (WGS) entry which is preliminary data.</text>
</comment>
<evidence type="ECO:0000313" key="3">
    <source>
        <dbReference type="EMBL" id="MXP33522.1"/>
    </source>
</evidence>
<protein>
    <submittedName>
        <fullName evidence="3">Phage tail assembly chaperone</fullName>
    </submittedName>
</protein>
<dbReference type="Pfam" id="PF09550">
    <property type="entry name" value="Phage_TAC_6"/>
    <property type="match status" value="1"/>
</dbReference>
<keyword evidence="4" id="KW-1185">Reference proteome</keyword>
<accession>A0A845ARM1</accession>
<gene>
    <name evidence="2" type="ORF">GRI94_02875</name>
    <name evidence="3" type="ORF">GRI94_16965</name>
</gene>
<sequence length="64" mass="7016">MSETLSDAIPRLAALASQVLRWRPAEFWSATPMELSVSLGPIEPSDAPLSRNEIDAMMERDSNG</sequence>
<name>A0A845ARM1_9SPHN</name>
<feature type="compositionally biased region" description="Basic and acidic residues" evidence="1">
    <location>
        <begin position="52"/>
        <end position="64"/>
    </location>
</feature>
<evidence type="ECO:0000256" key="1">
    <source>
        <dbReference type="SAM" id="MobiDB-lite"/>
    </source>
</evidence>